<organism evidence="1 2">
    <name type="scientific">Stylosanthes scabra</name>
    <dbReference type="NCBI Taxonomy" id="79078"/>
    <lineage>
        <taxon>Eukaryota</taxon>
        <taxon>Viridiplantae</taxon>
        <taxon>Streptophyta</taxon>
        <taxon>Embryophyta</taxon>
        <taxon>Tracheophyta</taxon>
        <taxon>Spermatophyta</taxon>
        <taxon>Magnoliopsida</taxon>
        <taxon>eudicotyledons</taxon>
        <taxon>Gunneridae</taxon>
        <taxon>Pentapetalae</taxon>
        <taxon>rosids</taxon>
        <taxon>fabids</taxon>
        <taxon>Fabales</taxon>
        <taxon>Fabaceae</taxon>
        <taxon>Papilionoideae</taxon>
        <taxon>50 kb inversion clade</taxon>
        <taxon>dalbergioids sensu lato</taxon>
        <taxon>Dalbergieae</taxon>
        <taxon>Pterocarpus clade</taxon>
        <taxon>Stylosanthes</taxon>
    </lineage>
</organism>
<comment type="caution">
    <text evidence="1">The sequence shown here is derived from an EMBL/GenBank/DDBJ whole genome shotgun (WGS) entry which is preliminary data.</text>
</comment>
<evidence type="ECO:0000313" key="2">
    <source>
        <dbReference type="Proteomes" id="UP001341840"/>
    </source>
</evidence>
<evidence type="ECO:0000313" key="1">
    <source>
        <dbReference type="EMBL" id="MED6172625.1"/>
    </source>
</evidence>
<gene>
    <name evidence="1" type="ORF">PIB30_051761</name>
</gene>
<reference evidence="1 2" key="1">
    <citation type="journal article" date="2023" name="Plants (Basel)">
        <title>Bridging the Gap: Combining Genomics and Transcriptomics Approaches to Understand Stylosanthes scabra, an Orphan Legume from the Brazilian Caatinga.</title>
        <authorList>
            <person name="Ferreira-Neto J.R.C."/>
            <person name="da Silva M.D."/>
            <person name="Binneck E."/>
            <person name="de Melo N.F."/>
            <person name="da Silva R.H."/>
            <person name="de Melo A.L.T.M."/>
            <person name="Pandolfi V."/>
            <person name="Bustamante F.O."/>
            <person name="Brasileiro-Vidal A.C."/>
            <person name="Benko-Iseppon A.M."/>
        </authorList>
    </citation>
    <scope>NUCLEOTIDE SEQUENCE [LARGE SCALE GENOMIC DNA]</scope>
    <source>
        <tissue evidence="1">Leaves</tissue>
    </source>
</reference>
<sequence>MEENQNPPNATVTPLGKLRIDFSMLDEKLGEGVAVGILMMIRDAVAQEMHGRELLYEDKLPPGRPWLYYSAYDPNMDGEDMPHCLDLVFRPRKGMKFYGPELAFATYIFGNNLKLEEELVTNAHCDGTRKTLHTIMPGKPIIGDFAQCSLMSHSE</sequence>
<protein>
    <submittedName>
        <fullName evidence="1">Uncharacterized protein</fullName>
    </submittedName>
</protein>
<name>A0ABU6VJM7_9FABA</name>
<proteinExistence type="predicted"/>
<dbReference type="EMBL" id="JASCZI010151404">
    <property type="protein sequence ID" value="MED6172625.1"/>
    <property type="molecule type" value="Genomic_DNA"/>
</dbReference>
<keyword evidence="2" id="KW-1185">Reference proteome</keyword>
<accession>A0ABU6VJM7</accession>
<dbReference type="Proteomes" id="UP001341840">
    <property type="component" value="Unassembled WGS sequence"/>
</dbReference>